<dbReference type="GO" id="GO:0005737">
    <property type="term" value="C:cytoplasm"/>
    <property type="evidence" value="ECO:0007669"/>
    <property type="project" value="UniProtKB-SubCell"/>
</dbReference>
<feature type="compositionally biased region" description="Basic and acidic residues" evidence="8">
    <location>
        <begin position="875"/>
        <end position="902"/>
    </location>
</feature>
<dbReference type="PANTHER" id="PTHR15239:SF6">
    <property type="entry name" value="RIBOSOME QUALITY CONTROL COMPLEX SUBUNIT NEMF"/>
    <property type="match status" value="1"/>
</dbReference>
<evidence type="ECO:0000313" key="11">
    <source>
        <dbReference type="Proteomes" id="UP000230750"/>
    </source>
</evidence>
<feature type="compositionally biased region" description="Basic and acidic residues" evidence="8">
    <location>
        <begin position="776"/>
        <end position="785"/>
    </location>
</feature>
<feature type="compositionally biased region" description="Basic residues" evidence="8">
    <location>
        <begin position="922"/>
        <end position="933"/>
    </location>
</feature>
<comment type="caution">
    <text evidence="10">The sequence shown here is derived from an EMBL/GenBank/DDBJ whole genome shotgun (WGS) entry which is preliminary data.</text>
</comment>
<dbReference type="GO" id="GO:0072344">
    <property type="term" value="P:rescue of stalled ribosome"/>
    <property type="evidence" value="ECO:0007669"/>
    <property type="project" value="TreeGrafter"/>
</dbReference>
<sequence length="1090" mass="124118">MQSFTPSHKNFVKDSVLLVLQLLSFNLYTPVHLYMLRVWLLGLRVANIYDINNKTYLIRLTGQDVKEVLLLESGFRVHMTSFDWPKNNMPSNFSMKLRKHIRGRRLESIRQLGMDRAVDMQFGSNEAAYHLLVEIYDRGNIALTDHEYTILNVLRARSDGEDVRFAVREKYPLENIRQTEGLPDETKIKEILLNAKPGQNLKKILNPNFVFGPALIEHCLLSVGFPSNAALGKDVDSEKDAQRIVEALTQAQQYLQSSGQESSKGYIIQRKEKKPSASQGETEAAELLTFFEFHPFLFKQFEGGPYLEFPSFTECLDEFFSKQEGQKLDMKALQQEKDVLKKLDNVKKDQERRINSLQQSQTADHLKGELIEMNLPLVDEAIRVVRSAIANQIDWKEIDEIIKDAQKQGDLVAKAVKSLKLEMNHMTLMLQNPYSGVDVEESDSNDSAVKDKPIMIDIDLGLSAYANARKYFDMKKHSRKKEQKTKDAATKAIKSAEKKTKQALKDVAIVTSINKTRKTYWFEKFFWFISSENFLVIAGRDKQQNEIVYKRYLRPGDIYVHADLHGASSVIIKNHTGGPIPPKTLNEAGAMAVCFSVAWEAKVITSAWWVNADQVSKTAPTGEYLSTGSFMIRGKKNYLPPVQLMMGFGFLFKVEDTCVWRHKGERKVWAGTDEDVSSFTVSSVGDFEEELNLEEESEVQPEEEIKDLQIAETKEVANEGEPEVEMENVSGDDSLEAEEEEAKTTEEKVEEDEDENELEEDEKELEDEGEEEDGQDEGKDSREDGEFAFPDTSIDLQHVTGTRSRGTSMLSVSSKASSTNEEEVVVYLGDKEPLQIPGSASHSTTGKKHFSAKQRRELKKKKQGWTTEEMEVAEEERIGKDEREDAERKRTEEKADRLKEGKNSTTSEIPDVTSSNPVPLKRGQKHKLKKMRQKYRDQDEEERRLKMELLASSGVPKDTKVKKGKKAKHKNRTGNNEETVKKPQPKHQQLVVLKDTAKAVTSDETLMTDQVTKSEESTDVIDEVEKLAIKDESEETIQGVEPVEVKHHWKDKGEEVPSDDDDTADGQLKQSRSYFGIFFKTKLDKNEIDT</sequence>
<evidence type="ECO:0000256" key="1">
    <source>
        <dbReference type="ARBA" id="ARBA00004123"/>
    </source>
</evidence>
<dbReference type="InterPro" id="IPR008532">
    <property type="entry name" value="NFACT_RNA-bd"/>
</dbReference>
<comment type="subcellular location">
    <subcellularLocation>
        <location evidence="2">Cytoplasm</location>
    </subcellularLocation>
    <subcellularLocation>
        <location evidence="1">Nucleus</location>
    </subcellularLocation>
</comment>
<dbReference type="Pfam" id="PF05833">
    <property type="entry name" value="NFACT_N"/>
    <property type="match status" value="1"/>
</dbReference>
<dbReference type="Gene3D" id="2.30.310.10">
    <property type="entry name" value="ibrinogen binding protein from staphylococcus aureus domain"/>
    <property type="match status" value="1"/>
</dbReference>
<dbReference type="GO" id="GO:0000049">
    <property type="term" value="F:tRNA binding"/>
    <property type="evidence" value="ECO:0007669"/>
    <property type="project" value="TreeGrafter"/>
</dbReference>
<feature type="region of interest" description="Disordered" evidence="8">
    <location>
        <begin position="687"/>
        <end position="989"/>
    </location>
</feature>
<dbReference type="EMBL" id="MRZV01000522">
    <property type="protein sequence ID" value="PIK48438.1"/>
    <property type="molecule type" value="Genomic_DNA"/>
</dbReference>
<feature type="compositionally biased region" description="Basic and acidic residues" evidence="8">
    <location>
        <begin position="1043"/>
        <end position="1055"/>
    </location>
</feature>
<proteinExistence type="inferred from homology"/>
<dbReference type="GO" id="GO:1990112">
    <property type="term" value="C:RQC complex"/>
    <property type="evidence" value="ECO:0007669"/>
    <property type="project" value="TreeGrafter"/>
</dbReference>
<feature type="coiled-coil region" evidence="7">
    <location>
        <begin position="333"/>
        <end position="360"/>
    </location>
</feature>
<keyword evidence="6" id="KW-0539">Nucleus</keyword>
<feature type="compositionally biased region" description="Polar residues" evidence="8">
    <location>
        <begin position="903"/>
        <end position="917"/>
    </location>
</feature>
<dbReference type="STRING" id="307972.A0A2G8KKF6"/>
<organism evidence="10 11">
    <name type="scientific">Stichopus japonicus</name>
    <name type="common">Sea cucumber</name>
    <dbReference type="NCBI Taxonomy" id="307972"/>
    <lineage>
        <taxon>Eukaryota</taxon>
        <taxon>Metazoa</taxon>
        <taxon>Echinodermata</taxon>
        <taxon>Eleutherozoa</taxon>
        <taxon>Echinozoa</taxon>
        <taxon>Holothuroidea</taxon>
        <taxon>Aspidochirotacea</taxon>
        <taxon>Aspidochirotida</taxon>
        <taxon>Stichopodidae</taxon>
        <taxon>Apostichopus</taxon>
    </lineage>
</organism>
<dbReference type="GO" id="GO:0005634">
    <property type="term" value="C:nucleus"/>
    <property type="evidence" value="ECO:0007669"/>
    <property type="project" value="UniProtKB-SubCell"/>
</dbReference>
<feature type="compositionally biased region" description="Acidic residues" evidence="8">
    <location>
        <begin position="748"/>
        <end position="775"/>
    </location>
</feature>
<evidence type="ECO:0000259" key="9">
    <source>
        <dbReference type="Pfam" id="PF05670"/>
    </source>
</evidence>
<feature type="domain" description="NFACT RNA-binding" evidence="9">
    <location>
        <begin position="524"/>
        <end position="634"/>
    </location>
</feature>
<dbReference type="AlphaFoldDB" id="A0A2G8KKF6"/>
<evidence type="ECO:0000256" key="3">
    <source>
        <dbReference type="ARBA" id="ARBA00008318"/>
    </source>
</evidence>
<feature type="compositionally biased region" description="Polar residues" evidence="8">
    <location>
        <begin position="799"/>
        <end position="819"/>
    </location>
</feature>
<dbReference type="NCBIfam" id="NF041120">
    <property type="entry name" value="RqcH_arch"/>
    <property type="match status" value="1"/>
</dbReference>
<dbReference type="InterPro" id="IPR051608">
    <property type="entry name" value="RQC_Subunit_NEMF"/>
</dbReference>
<dbReference type="Pfam" id="PF05670">
    <property type="entry name" value="NFACT-R_1"/>
    <property type="match status" value="1"/>
</dbReference>
<evidence type="ECO:0000313" key="10">
    <source>
        <dbReference type="EMBL" id="PIK48438.1"/>
    </source>
</evidence>
<dbReference type="OrthoDB" id="207084at2759"/>
<comment type="similarity">
    <text evidence="3">Belongs to the NEMF family.</text>
</comment>
<evidence type="ECO:0000256" key="8">
    <source>
        <dbReference type="SAM" id="MobiDB-lite"/>
    </source>
</evidence>
<gene>
    <name evidence="10" type="ORF">BSL78_14686</name>
</gene>
<keyword evidence="4" id="KW-0963">Cytoplasm</keyword>
<dbReference type="PANTHER" id="PTHR15239">
    <property type="entry name" value="NUCLEAR EXPORT MEDIATOR FACTOR NEMF"/>
    <property type="match status" value="1"/>
</dbReference>
<protein>
    <submittedName>
        <fullName evidence="10">Putative nuclear export mediator factor NEMF</fullName>
    </submittedName>
</protein>
<keyword evidence="11" id="KW-1185">Reference proteome</keyword>
<feature type="compositionally biased region" description="Acidic residues" evidence="8">
    <location>
        <begin position="687"/>
        <end position="705"/>
    </location>
</feature>
<feature type="compositionally biased region" description="Basic residues" evidence="8">
    <location>
        <begin position="845"/>
        <end position="863"/>
    </location>
</feature>
<dbReference type="GO" id="GO:1990116">
    <property type="term" value="P:ribosome-associated ubiquitin-dependent protein catabolic process"/>
    <property type="evidence" value="ECO:0007669"/>
    <property type="project" value="TreeGrafter"/>
</dbReference>
<feature type="region of interest" description="Disordered" evidence="8">
    <location>
        <begin position="1038"/>
        <end position="1068"/>
    </location>
</feature>
<name>A0A2G8KKF6_STIJA</name>
<feature type="compositionally biased region" description="Basic and acidic residues" evidence="8">
    <location>
        <begin position="934"/>
        <end position="947"/>
    </location>
</feature>
<dbReference type="FunFam" id="2.30.310.10:FF:000001">
    <property type="entry name" value="Nuclear export mediator factor Nemf"/>
    <property type="match status" value="1"/>
</dbReference>
<dbReference type="GO" id="GO:0043023">
    <property type="term" value="F:ribosomal large subunit binding"/>
    <property type="evidence" value="ECO:0007669"/>
    <property type="project" value="TreeGrafter"/>
</dbReference>
<feature type="compositionally biased region" description="Basic residues" evidence="8">
    <location>
        <begin position="960"/>
        <end position="972"/>
    </location>
</feature>
<evidence type="ECO:0000256" key="7">
    <source>
        <dbReference type="SAM" id="Coils"/>
    </source>
</evidence>
<evidence type="ECO:0000256" key="4">
    <source>
        <dbReference type="ARBA" id="ARBA00022490"/>
    </source>
</evidence>
<evidence type="ECO:0000256" key="5">
    <source>
        <dbReference type="ARBA" id="ARBA00023054"/>
    </source>
</evidence>
<dbReference type="Proteomes" id="UP000230750">
    <property type="component" value="Unassembled WGS sequence"/>
</dbReference>
<evidence type="ECO:0000256" key="2">
    <source>
        <dbReference type="ARBA" id="ARBA00004496"/>
    </source>
</evidence>
<feature type="compositionally biased region" description="Basic and acidic residues" evidence="8">
    <location>
        <begin position="706"/>
        <end position="717"/>
    </location>
</feature>
<evidence type="ECO:0000256" key="6">
    <source>
        <dbReference type="ARBA" id="ARBA00023242"/>
    </source>
</evidence>
<keyword evidence="5 7" id="KW-0175">Coiled coil</keyword>
<accession>A0A2G8KKF6</accession>
<reference evidence="10 11" key="1">
    <citation type="journal article" date="2017" name="PLoS Biol.">
        <title>The sea cucumber genome provides insights into morphological evolution and visceral regeneration.</title>
        <authorList>
            <person name="Zhang X."/>
            <person name="Sun L."/>
            <person name="Yuan J."/>
            <person name="Sun Y."/>
            <person name="Gao Y."/>
            <person name="Zhang L."/>
            <person name="Li S."/>
            <person name="Dai H."/>
            <person name="Hamel J.F."/>
            <person name="Liu C."/>
            <person name="Yu Y."/>
            <person name="Liu S."/>
            <person name="Lin W."/>
            <person name="Guo K."/>
            <person name="Jin S."/>
            <person name="Xu P."/>
            <person name="Storey K.B."/>
            <person name="Huan P."/>
            <person name="Zhang T."/>
            <person name="Zhou Y."/>
            <person name="Zhang J."/>
            <person name="Lin C."/>
            <person name="Li X."/>
            <person name="Xing L."/>
            <person name="Huo D."/>
            <person name="Sun M."/>
            <person name="Wang L."/>
            <person name="Mercier A."/>
            <person name="Li F."/>
            <person name="Yang H."/>
            <person name="Xiang J."/>
        </authorList>
    </citation>
    <scope>NUCLEOTIDE SEQUENCE [LARGE SCALE GENOMIC DNA]</scope>
    <source>
        <strain evidence="10">Shaxun</strain>
        <tissue evidence="10">Muscle</tissue>
    </source>
</reference>
<feature type="coiled-coil region" evidence="7">
    <location>
        <begin position="479"/>
        <end position="506"/>
    </location>
</feature>